<evidence type="ECO:0008006" key="4">
    <source>
        <dbReference type="Google" id="ProtNLM"/>
    </source>
</evidence>
<evidence type="ECO:0000256" key="1">
    <source>
        <dbReference type="SAM" id="MobiDB-lite"/>
    </source>
</evidence>
<dbReference type="SMART" id="SM00028">
    <property type="entry name" value="TPR"/>
    <property type="match status" value="2"/>
</dbReference>
<dbReference type="InterPro" id="IPR011990">
    <property type="entry name" value="TPR-like_helical_dom_sf"/>
</dbReference>
<dbReference type="Proteomes" id="UP000615760">
    <property type="component" value="Unassembled WGS sequence"/>
</dbReference>
<sequence length="186" mass="22295">MGIDTYEVMYIQARDNYPYDIHECIEKLQYVIAADDEHAGAHCLLGQIYDEQLEDYKQAEYHYRMTLYLNREYTPVYYQYIWLLIRHNRLEEALKIIDIGLTVQGIEEATMMYFKGVLYEKYEMYNTAIEYFNEAKKKCFNNGFMNEMDDHIKRVKDKKALIKKLSKKGDSKSKRKKSKNKKKKAS</sequence>
<dbReference type="SUPFAM" id="SSF48452">
    <property type="entry name" value="TPR-like"/>
    <property type="match status" value="1"/>
</dbReference>
<dbReference type="Gene3D" id="1.25.40.10">
    <property type="entry name" value="Tetratricopeptide repeat domain"/>
    <property type="match status" value="1"/>
</dbReference>
<keyword evidence="3" id="KW-1185">Reference proteome</keyword>
<gene>
    <name evidence="2" type="ORF">GCM10007424_24470</name>
</gene>
<feature type="compositionally biased region" description="Basic residues" evidence="1">
    <location>
        <begin position="173"/>
        <end position="186"/>
    </location>
</feature>
<evidence type="ECO:0000313" key="3">
    <source>
        <dbReference type="Proteomes" id="UP000615760"/>
    </source>
</evidence>
<reference evidence="3" key="1">
    <citation type="journal article" date="2019" name="Int. J. Syst. Evol. Microbiol.">
        <title>The Global Catalogue of Microorganisms (GCM) 10K type strain sequencing project: providing services to taxonomists for standard genome sequencing and annotation.</title>
        <authorList>
            <consortium name="The Broad Institute Genomics Platform"/>
            <consortium name="The Broad Institute Genome Sequencing Center for Infectious Disease"/>
            <person name="Wu L."/>
            <person name="Ma J."/>
        </authorList>
    </citation>
    <scope>NUCLEOTIDE SEQUENCE [LARGE SCALE GENOMIC DNA]</scope>
    <source>
        <strain evidence="3">CGMCC 1.15461</strain>
    </source>
</reference>
<protein>
    <recommendedName>
        <fullName evidence="4">Tetratricopeptide repeat protein</fullName>
    </recommendedName>
</protein>
<organism evidence="2 3">
    <name type="scientific">Flavobacterium suaedae</name>
    <dbReference type="NCBI Taxonomy" id="1767027"/>
    <lineage>
        <taxon>Bacteria</taxon>
        <taxon>Pseudomonadati</taxon>
        <taxon>Bacteroidota</taxon>
        <taxon>Flavobacteriia</taxon>
        <taxon>Flavobacteriales</taxon>
        <taxon>Flavobacteriaceae</taxon>
        <taxon>Flavobacterium</taxon>
    </lineage>
</organism>
<comment type="caution">
    <text evidence="2">The sequence shown here is derived from an EMBL/GenBank/DDBJ whole genome shotgun (WGS) entry which is preliminary data.</text>
</comment>
<feature type="region of interest" description="Disordered" evidence="1">
    <location>
        <begin position="163"/>
        <end position="186"/>
    </location>
</feature>
<accession>A0ABQ1K406</accession>
<dbReference type="InterPro" id="IPR019734">
    <property type="entry name" value="TPR_rpt"/>
</dbReference>
<dbReference type="EMBL" id="BMJE01000007">
    <property type="protein sequence ID" value="GGB83563.1"/>
    <property type="molecule type" value="Genomic_DNA"/>
</dbReference>
<dbReference type="RefSeq" id="WP_188621601.1">
    <property type="nucleotide sequence ID" value="NZ_BMJE01000007.1"/>
</dbReference>
<name>A0ABQ1K406_9FLAO</name>
<proteinExistence type="predicted"/>
<evidence type="ECO:0000313" key="2">
    <source>
        <dbReference type="EMBL" id="GGB83563.1"/>
    </source>
</evidence>